<evidence type="ECO:0000259" key="2">
    <source>
        <dbReference type="Pfam" id="PF11738"/>
    </source>
</evidence>
<dbReference type="InterPro" id="IPR037126">
    <property type="entry name" value="PdaC/RsiV-like_sf"/>
</dbReference>
<dbReference type="Gene3D" id="3.30.565.40">
    <property type="entry name" value="Fervidobacterium nodosum Rt17-B1 like"/>
    <property type="match status" value="1"/>
</dbReference>
<dbReference type="KEGG" id="naq:D0T90_08255"/>
<dbReference type="OrthoDB" id="8610451at2"/>
<proteinExistence type="predicted"/>
<reference evidence="3 5" key="1">
    <citation type="submission" date="2018-08" db="EMBL/GenBank/DDBJ databases">
        <title>Neisseria animalis ATCC 49930 complete genome.</title>
        <authorList>
            <person name="Veseli I.A."/>
            <person name="Mascarenhas dos Santos A.C."/>
            <person name="Buttler R."/>
            <person name="Pombert J.-F."/>
        </authorList>
    </citation>
    <scope>NUCLEOTIDE SEQUENCE [LARGE SCALE GENOMIC DNA]</scope>
    <source>
        <strain evidence="3 5">ATCC 49930</strain>
    </source>
</reference>
<sequence>MRDMPSAKFHFPKVGIMKKTAFFLLALPAAAAAQTPLLSTDSYTFHAQKKCLKDNVCAEIRITLPKTGSESVDETIKYAALQADAELILSDQDRQKQYRTAFAETFNELREYRKAGSHIDNLYFYDDTALLYQRGNIAYFRNFADSYTGGAHNHYTIRYFMLDADSSKLITLDDLLRSGTRPRLNGLLQNAYDNYIREHSGCTNESECDAALRDHKTFFAAEAPLTNFTTTADGLTFHYSPYEVGPWAAGAIELTVYWHDLQDIIKPQYRWF</sequence>
<protein>
    <submittedName>
        <fullName evidence="3">DUF3298 domain-containing protein</fullName>
    </submittedName>
</protein>
<dbReference type="EMBL" id="CP031699">
    <property type="protein sequence ID" value="QEY24460.1"/>
    <property type="molecule type" value="Genomic_DNA"/>
</dbReference>
<evidence type="ECO:0000313" key="4">
    <source>
        <dbReference type="EMBL" id="QEY24462.1"/>
    </source>
</evidence>
<name>A0A5P3MSN7_NEIAN</name>
<dbReference type="Gene3D" id="3.90.640.20">
    <property type="entry name" value="Heat-shock cognate protein, ATPase"/>
    <property type="match status" value="1"/>
</dbReference>
<feature type="signal peptide" evidence="1">
    <location>
        <begin position="1"/>
        <end position="33"/>
    </location>
</feature>
<organism evidence="3 5">
    <name type="scientific">Neisseria animalis</name>
    <dbReference type="NCBI Taxonomy" id="492"/>
    <lineage>
        <taxon>Bacteria</taxon>
        <taxon>Pseudomonadati</taxon>
        <taxon>Pseudomonadota</taxon>
        <taxon>Betaproteobacteria</taxon>
        <taxon>Neisseriales</taxon>
        <taxon>Neisseriaceae</taxon>
        <taxon>Neisseria</taxon>
    </lineage>
</organism>
<keyword evidence="1" id="KW-0732">Signal</keyword>
<dbReference type="InterPro" id="IPR021729">
    <property type="entry name" value="DUF3298"/>
</dbReference>
<evidence type="ECO:0000313" key="3">
    <source>
        <dbReference type="EMBL" id="QEY24460.1"/>
    </source>
</evidence>
<evidence type="ECO:0000256" key="1">
    <source>
        <dbReference type="SAM" id="SignalP"/>
    </source>
</evidence>
<dbReference type="KEGG" id="naq:D0T90_08270"/>
<evidence type="ECO:0000313" key="5">
    <source>
        <dbReference type="Proteomes" id="UP000325536"/>
    </source>
</evidence>
<dbReference type="Proteomes" id="UP000325536">
    <property type="component" value="Chromosome"/>
</dbReference>
<accession>A0A5P3MSN7</accession>
<dbReference type="Pfam" id="PF11738">
    <property type="entry name" value="DUF3298"/>
    <property type="match status" value="1"/>
</dbReference>
<dbReference type="AlphaFoldDB" id="A0A5P3MSN7"/>
<gene>
    <name evidence="3" type="ORF">D0T90_08255</name>
    <name evidence="4" type="ORF">D0T90_08270</name>
</gene>
<feature type="domain" description="DUF3298" evidence="2">
    <location>
        <begin position="173"/>
        <end position="258"/>
    </location>
</feature>
<dbReference type="EMBL" id="CP031699">
    <property type="protein sequence ID" value="QEY24462.1"/>
    <property type="molecule type" value="Genomic_DNA"/>
</dbReference>
<feature type="chain" id="PRO_5036149654" evidence="1">
    <location>
        <begin position="34"/>
        <end position="272"/>
    </location>
</feature>
<keyword evidence="5" id="KW-1185">Reference proteome</keyword>